<reference evidence="1" key="1">
    <citation type="journal article" date="2014" name="Front. Microbiol.">
        <title>High frequency of phylogenetically diverse reductive dehalogenase-homologous genes in deep subseafloor sedimentary metagenomes.</title>
        <authorList>
            <person name="Kawai M."/>
            <person name="Futagami T."/>
            <person name="Toyoda A."/>
            <person name="Takaki Y."/>
            <person name="Nishi S."/>
            <person name="Hori S."/>
            <person name="Arai W."/>
            <person name="Tsubouchi T."/>
            <person name="Morono Y."/>
            <person name="Uchiyama I."/>
            <person name="Ito T."/>
            <person name="Fujiyama A."/>
            <person name="Inagaki F."/>
            <person name="Takami H."/>
        </authorList>
    </citation>
    <scope>NUCLEOTIDE SEQUENCE</scope>
    <source>
        <strain evidence="1">Expedition CK06-06</strain>
    </source>
</reference>
<dbReference type="EMBL" id="BARU01002620">
    <property type="protein sequence ID" value="GAH30093.1"/>
    <property type="molecule type" value="Genomic_DNA"/>
</dbReference>
<comment type="caution">
    <text evidence="1">The sequence shown here is derived from an EMBL/GenBank/DDBJ whole genome shotgun (WGS) entry which is preliminary data.</text>
</comment>
<dbReference type="AlphaFoldDB" id="X1GAP7"/>
<name>X1GAP7_9ZZZZ</name>
<evidence type="ECO:0000313" key="1">
    <source>
        <dbReference type="EMBL" id="GAH30093.1"/>
    </source>
</evidence>
<protein>
    <submittedName>
        <fullName evidence="1">Uncharacterized protein</fullName>
    </submittedName>
</protein>
<accession>X1GAP7</accession>
<organism evidence="1">
    <name type="scientific">marine sediment metagenome</name>
    <dbReference type="NCBI Taxonomy" id="412755"/>
    <lineage>
        <taxon>unclassified sequences</taxon>
        <taxon>metagenomes</taxon>
        <taxon>ecological metagenomes</taxon>
    </lineage>
</organism>
<proteinExistence type="predicted"/>
<sequence>MNNVFRRVNHRVSKVNPISVEASLRAPSLNDALKVDLHFDITERRTGHGVPLAPYDVYLNGTELTSGRCDSKGHHVESLSLPTHRNKIDVYYDRRRLAAASDALDVSWDNFKGKAIDESVWTPIKSVSLTGGHSKLYQDEKIYFECYHAGWGAGIYLNEPVDIAGSSVSVTLKSGGYTVSEIGILPSHRPVFIAPGTGDGYVIGLWERGVNKFHIYRGSGGPVLSKPSFAGNPETIKFTLDDDNVVHIFEQNKEVFSEPYPYDTTLCNIYLSGMSWYWYGGGISWADNFVYVSG</sequence>
<gene>
    <name evidence="1" type="ORF">S03H2_06101</name>
</gene>